<dbReference type="EMBL" id="LAQT01000002">
    <property type="protein sequence ID" value="KPC54836.1"/>
    <property type="molecule type" value="Genomic_DNA"/>
</dbReference>
<organism evidence="1 2">
    <name type="scientific">Amantichitinum ursilacus</name>
    <dbReference type="NCBI Taxonomy" id="857265"/>
    <lineage>
        <taxon>Bacteria</taxon>
        <taxon>Pseudomonadati</taxon>
        <taxon>Pseudomonadota</taxon>
        <taxon>Betaproteobacteria</taxon>
        <taxon>Neisseriales</taxon>
        <taxon>Chitinibacteraceae</taxon>
        <taxon>Amantichitinum</taxon>
    </lineage>
</organism>
<gene>
    <name evidence="1" type="ORF">WG78_04665</name>
</gene>
<dbReference type="RefSeq" id="WP_083458765.1">
    <property type="nucleotide sequence ID" value="NZ_LAQT01000002.1"/>
</dbReference>
<name>A0A0N0XKR9_9NEIS</name>
<reference evidence="1 2" key="1">
    <citation type="submission" date="2015-07" db="EMBL/GenBank/DDBJ databases">
        <title>Draft genome sequence of the Amantichitinum ursilacus IGB-41, a new chitin-degrading bacterium.</title>
        <authorList>
            <person name="Kirstahler P."/>
            <person name="Guenther M."/>
            <person name="Grumaz C."/>
            <person name="Rupp S."/>
            <person name="Zibek S."/>
            <person name="Sohn K."/>
        </authorList>
    </citation>
    <scope>NUCLEOTIDE SEQUENCE [LARGE SCALE GENOMIC DNA]</scope>
    <source>
        <strain evidence="1 2">IGB-41</strain>
    </source>
</reference>
<proteinExistence type="predicted"/>
<sequence>MTEHLICAARWLPALVLLTGLTGCVVVPVDGIISATADGIATITAAAANSSQNANTFQYVRPYLSLKEVCIEWNERVTVPDFVPSLQVGLKHYGIESRVYSPGTEPPGCATLYYSASRKWEKKWGQDEDVSYLGEAALSLRRNGQLLGSASYEASNYGFDKWKNTGAKLGPVIDSMLAGN</sequence>
<dbReference type="Proteomes" id="UP000037939">
    <property type="component" value="Unassembled WGS sequence"/>
</dbReference>
<evidence type="ECO:0000313" key="1">
    <source>
        <dbReference type="EMBL" id="KPC54836.1"/>
    </source>
</evidence>
<accession>A0A0N0XKR9</accession>
<dbReference type="AlphaFoldDB" id="A0A0N0XKR9"/>
<keyword evidence="2" id="KW-1185">Reference proteome</keyword>
<evidence type="ECO:0000313" key="2">
    <source>
        <dbReference type="Proteomes" id="UP000037939"/>
    </source>
</evidence>
<dbReference type="OrthoDB" id="8589277at2"/>
<comment type="caution">
    <text evidence="1">The sequence shown here is derived from an EMBL/GenBank/DDBJ whole genome shotgun (WGS) entry which is preliminary data.</text>
</comment>
<evidence type="ECO:0008006" key="3">
    <source>
        <dbReference type="Google" id="ProtNLM"/>
    </source>
</evidence>
<dbReference type="STRING" id="857265.WG78_04665"/>
<protein>
    <recommendedName>
        <fullName evidence="3">Cell division protein FtsI</fullName>
    </recommendedName>
</protein>